<comment type="caution">
    <text evidence="1">The sequence shown here is derived from an EMBL/GenBank/DDBJ whole genome shotgun (WGS) entry which is preliminary data.</text>
</comment>
<proteinExistence type="predicted"/>
<organism evidence="1 2">
    <name type="scientific">Actinoplanes awajinensis subsp. mycoplanecinus</name>
    <dbReference type="NCBI Taxonomy" id="135947"/>
    <lineage>
        <taxon>Bacteria</taxon>
        <taxon>Bacillati</taxon>
        <taxon>Actinomycetota</taxon>
        <taxon>Actinomycetes</taxon>
        <taxon>Micromonosporales</taxon>
        <taxon>Micromonosporaceae</taxon>
        <taxon>Actinoplanes</taxon>
    </lineage>
</organism>
<accession>A0A0X3UNV2</accession>
<keyword evidence="2" id="KW-1185">Reference proteome</keyword>
<protein>
    <submittedName>
        <fullName evidence="1">Uncharacterized protein</fullName>
    </submittedName>
</protein>
<evidence type="ECO:0000313" key="1">
    <source>
        <dbReference type="EMBL" id="KUL34263.1"/>
    </source>
</evidence>
<reference evidence="1 2" key="1">
    <citation type="submission" date="2015-10" db="EMBL/GenBank/DDBJ databases">
        <authorList>
            <person name="Gilbert D.G."/>
        </authorList>
    </citation>
    <scope>NUCLEOTIDE SEQUENCE [LARGE SCALE GENOMIC DNA]</scope>
    <source>
        <strain evidence="1 2">NRRL B-16712</strain>
    </source>
</reference>
<dbReference type="Proteomes" id="UP000053244">
    <property type="component" value="Unassembled WGS sequence"/>
</dbReference>
<gene>
    <name evidence="1" type="ORF">ADL15_16655</name>
</gene>
<sequence>MATALLALLAGVAGCTDHPAPRQPSAAGQEYWMHAACTSTAPGTTLSVEVASGELDASSEALVTAGVPCDGGVTVNDIGPLPAETIAVYLRGDRSDILAAYAVIAPVSSLPKG</sequence>
<name>A0A0X3UNV2_9ACTN</name>
<dbReference type="EMBL" id="LLZH01000122">
    <property type="protein sequence ID" value="KUL34263.1"/>
    <property type="molecule type" value="Genomic_DNA"/>
</dbReference>
<dbReference type="AlphaFoldDB" id="A0A0X3UNV2"/>
<evidence type="ECO:0000313" key="2">
    <source>
        <dbReference type="Proteomes" id="UP000053244"/>
    </source>
</evidence>